<reference evidence="4" key="1">
    <citation type="journal article" date="2019" name="Int. J. Syst. Evol. Microbiol.">
        <title>The Global Catalogue of Microorganisms (GCM) 10K type strain sequencing project: providing services to taxonomists for standard genome sequencing and annotation.</title>
        <authorList>
            <consortium name="The Broad Institute Genomics Platform"/>
            <consortium name="The Broad Institute Genome Sequencing Center for Infectious Disease"/>
            <person name="Wu L."/>
            <person name="Ma J."/>
        </authorList>
    </citation>
    <scope>NUCLEOTIDE SEQUENCE [LARGE SCALE GENOMIC DNA]</scope>
    <source>
        <strain evidence="4">LMG 29894</strain>
    </source>
</reference>
<evidence type="ECO:0000313" key="3">
    <source>
        <dbReference type="EMBL" id="MFC4161122.1"/>
    </source>
</evidence>
<gene>
    <name evidence="3" type="ORF">ACFOW7_17430</name>
</gene>
<keyword evidence="2" id="KW-1133">Transmembrane helix</keyword>
<protein>
    <recommendedName>
        <fullName evidence="5">DUF3329 domain-containing protein</fullName>
    </recommendedName>
</protein>
<feature type="region of interest" description="Disordered" evidence="1">
    <location>
        <begin position="1"/>
        <end position="24"/>
    </location>
</feature>
<dbReference type="RefSeq" id="WP_378166702.1">
    <property type="nucleotide sequence ID" value="NZ_JBHSBU010000001.1"/>
</dbReference>
<feature type="transmembrane region" description="Helical" evidence="2">
    <location>
        <begin position="33"/>
        <end position="52"/>
    </location>
</feature>
<dbReference type="Proteomes" id="UP001595791">
    <property type="component" value="Unassembled WGS sequence"/>
</dbReference>
<name>A0ABV8MVX9_9NEIS</name>
<accession>A0ABV8MVX9</accession>
<comment type="caution">
    <text evidence="3">The sequence shown here is derived from an EMBL/GenBank/DDBJ whole genome shotgun (WGS) entry which is preliminary data.</text>
</comment>
<keyword evidence="2" id="KW-0812">Transmembrane</keyword>
<proteinExistence type="predicted"/>
<keyword evidence="2" id="KW-0472">Membrane</keyword>
<dbReference type="EMBL" id="JBHSBU010000001">
    <property type="protein sequence ID" value="MFC4161122.1"/>
    <property type="molecule type" value="Genomic_DNA"/>
</dbReference>
<feature type="transmembrane region" description="Helical" evidence="2">
    <location>
        <begin position="58"/>
        <end position="79"/>
    </location>
</feature>
<evidence type="ECO:0000313" key="4">
    <source>
        <dbReference type="Proteomes" id="UP001595791"/>
    </source>
</evidence>
<evidence type="ECO:0008006" key="5">
    <source>
        <dbReference type="Google" id="ProtNLM"/>
    </source>
</evidence>
<evidence type="ECO:0000256" key="1">
    <source>
        <dbReference type="SAM" id="MobiDB-lite"/>
    </source>
</evidence>
<evidence type="ECO:0000256" key="2">
    <source>
        <dbReference type="SAM" id="Phobius"/>
    </source>
</evidence>
<keyword evidence="4" id="KW-1185">Reference proteome</keyword>
<sequence length="88" mass="10160">MARRRISIKPSWAEPEAPPVRSTRLPPSPRAKLLALAGIVWFWLMFFGWLRFPPEQALELGFVGFVLCQVPLWLAWLGASRRRDGEEE</sequence>
<organism evidence="3 4">
    <name type="scientific">Chitinimonas lacunae</name>
    <dbReference type="NCBI Taxonomy" id="1963018"/>
    <lineage>
        <taxon>Bacteria</taxon>
        <taxon>Pseudomonadati</taxon>
        <taxon>Pseudomonadota</taxon>
        <taxon>Betaproteobacteria</taxon>
        <taxon>Neisseriales</taxon>
        <taxon>Chitinibacteraceae</taxon>
        <taxon>Chitinimonas</taxon>
    </lineage>
</organism>